<dbReference type="EMBL" id="JAATWM020000030">
    <property type="protein sequence ID" value="KAF9873703.1"/>
    <property type="molecule type" value="Genomic_DNA"/>
</dbReference>
<feature type="repeat" description="ANK" evidence="1">
    <location>
        <begin position="579"/>
        <end position="611"/>
    </location>
</feature>
<dbReference type="Pfam" id="PF00023">
    <property type="entry name" value="Ank"/>
    <property type="match status" value="1"/>
</dbReference>
<feature type="compositionally biased region" description="Low complexity" evidence="2">
    <location>
        <begin position="647"/>
        <end position="662"/>
    </location>
</feature>
<evidence type="ECO:0000256" key="2">
    <source>
        <dbReference type="SAM" id="MobiDB-lite"/>
    </source>
</evidence>
<sequence length="700" mass="75598">MSGFSSAALTSSCDDISHRSLSTSAELDALLKGIDPGSMAAQHLISLSAKLDQFKQTTEQLRQSLTDASAMSPGLRNALSISIQPCADSAAIVDKQIRRLDPGNVDGLNPEVIIQYEDYHMSNTRLFNQIIQVLQIPTVTEQDSQLSAPDGHRMLENAIEASQIVMIRSDILDKPNEPGQPMGDAEVAGEGQISLGPDELPPDYPSGKPDKGKRKATGQFFSSLSNSFKAMTAGLRPKPEPMVIAMCQAAKDGDVGHLKGFISQGVNLNGQNDEGYTPLICAIRANHLSAVKFLLKYGADKASKDSASGKRKPPLFHAAECGFVPIAEYLISQGADMKERSWSGQAFFIEVANSDQLDIIRLFLSRGCDANMMAISGRSIFIHAIQNGSLPHMKLLQEYGADVNARDITGLPGLHVALGQNRLDVVAWLLEHGANPNVMDLTGNTMIVSALHKKNYELVKILLTRGADPNATGLMGKGVLWTMLQNKDMEDGIKADLVRALLDRGADPNQTDSWGESIMSLVVTLGNTDLLRTFLTHGGNPNKKIKEDTFLLYAIDRARFEHVKMLLSHGADVNGSDNKGRVPLVEALQMNNRPLIELLLQFGADPNKMGQIEPLALAKLIGNTEVAQMLTERGAEAPKRRTVESMPTTPATPVTPATSTAPRRVSVGVSHARSESGRADMPPPYTEGALKDPPVSGRRV</sequence>
<gene>
    <name evidence="3" type="ORF">CkaCkLH20_08813</name>
</gene>
<keyword evidence="4" id="KW-1185">Reference proteome</keyword>
<dbReference type="Gene3D" id="1.25.40.20">
    <property type="entry name" value="Ankyrin repeat-containing domain"/>
    <property type="match status" value="3"/>
</dbReference>
<feature type="repeat" description="ANK" evidence="1">
    <location>
        <begin position="376"/>
        <end position="408"/>
    </location>
</feature>
<reference evidence="3" key="1">
    <citation type="submission" date="2020-03" db="EMBL/GenBank/DDBJ databases">
        <authorList>
            <person name="He L."/>
        </authorList>
    </citation>
    <scope>NUCLEOTIDE SEQUENCE</scope>
    <source>
        <strain evidence="3">CkLH20</strain>
    </source>
</reference>
<organism evidence="3 4">
    <name type="scientific">Colletotrichum karsti</name>
    <dbReference type="NCBI Taxonomy" id="1095194"/>
    <lineage>
        <taxon>Eukaryota</taxon>
        <taxon>Fungi</taxon>
        <taxon>Dikarya</taxon>
        <taxon>Ascomycota</taxon>
        <taxon>Pezizomycotina</taxon>
        <taxon>Sordariomycetes</taxon>
        <taxon>Hypocreomycetidae</taxon>
        <taxon>Glomerellales</taxon>
        <taxon>Glomerellaceae</taxon>
        <taxon>Colletotrichum</taxon>
        <taxon>Colletotrichum boninense species complex</taxon>
    </lineage>
</organism>
<feature type="repeat" description="ANK" evidence="1">
    <location>
        <begin position="274"/>
        <end position="306"/>
    </location>
</feature>
<dbReference type="Proteomes" id="UP000781932">
    <property type="component" value="Unassembled WGS sequence"/>
</dbReference>
<dbReference type="GeneID" id="62164602"/>
<dbReference type="PROSITE" id="PS50297">
    <property type="entry name" value="ANK_REP_REGION"/>
    <property type="match status" value="6"/>
</dbReference>
<dbReference type="OrthoDB" id="4772757at2759"/>
<dbReference type="SMART" id="SM00248">
    <property type="entry name" value="ANK"/>
    <property type="match status" value="11"/>
</dbReference>
<evidence type="ECO:0000256" key="1">
    <source>
        <dbReference type="PROSITE-ProRule" id="PRU00023"/>
    </source>
</evidence>
<comment type="caution">
    <text evidence="3">The sequence shown here is derived from an EMBL/GenBank/DDBJ whole genome shotgun (WGS) entry which is preliminary data.</text>
</comment>
<dbReference type="InterPro" id="IPR002110">
    <property type="entry name" value="Ankyrin_rpt"/>
</dbReference>
<dbReference type="SUPFAM" id="SSF48403">
    <property type="entry name" value="Ankyrin repeat"/>
    <property type="match status" value="1"/>
</dbReference>
<dbReference type="InterPro" id="IPR036770">
    <property type="entry name" value="Ankyrin_rpt-contain_sf"/>
</dbReference>
<keyword evidence="1" id="KW-0040">ANK repeat</keyword>
<feature type="repeat" description="ANK" evidence="1">
    <location>
        <begin position="442"/>
        <end position="474"/>
    </location>
</feature>
<dbReference type="PROSITE" id="PS50088">
    <property type="entry name" value="ANK_REPEAT"/>
    <property type="match status" value="6"/>
</dbReference>
<dbReference type="Pfam" id="PF12796">
    <property type="entry name" value="Ank_2"/>
    <property type="match status" value="3"/>
</dbReference>
<evidence type="ECO:0000313" key="4">
    <source>
        <dbReference type="Proteomes" id="UP000781932"/>
    </source>
</evidence>
<proteinExistence type="predicted"/>
<evidence type="ECO:0000313" key="3">
    <source>
        <dbReference type="EMBL" id="KAF9873703.1"/>
    </source>
</evidence>
<feature type="region of interest" description="Disordered" evidence="2">
    <location>
        <begin position="632"/>
        <end position="700"/>
    </location>
</feature>
<feature type="compositionally biased region" description="Basic and acidic residues" evidence="2">
    <location>
        <begin position="633"/>
        <end position="643"/>
    </location>
</feature>
<dbReference type="AlphaFoldDB" id="A0A9P6LHL3"/>
<dbReference type="PANTHER" id="PTHR24118:SF100">
    <property type="entry name" value="FYVE-TYPE DOMAIN-CONTAINING PROTEIN"/>
    <property type="match status" value="1"/>
</dbReference>
<feature type="repeat" description="ANK" evidence="1">
    <location>
        <begin position="546"/>
        <end position="578"/>
    </location>
</feature>
<feature type="repeat" description="ANK" evidence="1">
    <location>
        <begin position="409"/>
        <end position="441"/>
    </location>
</feature>
<dbReference type="PANTHER" id="PTHR24118">
    <property type="entry name" value="POTE ANKYRIN DOMAIN"/>
    <property type="match status" value="1"/>
</dbReference>
<protein>
    <submittedName>
        <fullName evidence="3">Ankyrin repeat protein</fullName>
    </submittedName>
</protein>
<reference evidence="3" key="2">
    <citation type="submission" date="2020-11" db="EMBL/GenBank/DDBJ databases">
        <title>Whole genome sequencing of Colletotrichum sp.</title>
        <authorList>
            <person name="Li H."/>
        </authorList>
    </citation>
    <scope>NUCLEOTIDE SEQUENCE</scope>
    <source>
        <strain evidence="3">CkLH20</strain>
    </source>
</reference>
<accession>A0A9P6LHL3</accession>
<name>A0A9P6LHL3_9PEZI</name>
<feature type="region of interest" description="Disordered" evidence="2">
    <location>
        <begin position="172"/>
        <end position="216"/>
    </location>
</feature>
<dbReference type="RefSeq" id="XP_038743164.1">
    <property type="nucleotide sequence ID" value="XM_038891528.1"/>
</dbReference>